<dbReference type="NCBIfam" id="TIGR00254">
    <property type="entry name" value="GGDEF"/>
    <property type="match status" value="1"/>
</dbReference>
<evidence type="ECO:0000259" key="9">
    <source>
        <dbReference type="PROSITE" id="PS50887"/>
    </source>
</evidence>
<keyword evidence="11" id="KW-1185">Reference proteome</keyword>
<organism evidence="10 11">
    <name type="scientific">Pseudodesulfovibrio cashew</name>
    <dbReference type="NCBI Taxonomy" id="2678688"/>
    <lineage>
        <taxon>Bacteria</taxon>
        <taxon>Pseudomonadati</taxon>
        <taxon>Thermodesulfobacteriota</taxon>
        <taxon>Desulfovibrionia</taxon>
        <taxon>Desulfovibrionales</taxon>
        <taxon>Desulfovibrionaceae</taxon>
    </lineage>
</organism>
<dbReference type="InterPro" id="IPR029151">
    <property type="entry name" value="Sensor-like_sf"/>
</dbReference>
<dbReference type="PANTHER" id="PTHR45138">
    <property type="entry name" value="REGULATORY COMPONENTS OF SENSORY TRANSDUCTION SYSTEM"/>
    <property type="match status" value="1"/>
</dbReference>
<dbReference type="EC" id="2.7.7.65" evidence="2"/>
<feature type="transmembrane region" description="Helical" evidence="8">
    <location>
        <begin position="290"/>
        <end position="311"/>
    </location>
</feature>
<comment type="catalytic activity">
    <reaction evidence="7">
        <text>2 GTP = 3',3'-c-di-GMP + 2 diphosphate</text>
        <dbReference type="Rhea" id="RHEA:24898"/>
        <dbReference type="ChEBI" id="CHEBI:33019"/>
        <dbReference type="ChEBI" id="CHEBI:37565"/>
        <dbReference type="ChEBI" id="CHEBI:58805"/>
        <dbReference type="EC" id="2.7.7.65"/>
    </reaction>
</comment>
<gene>
    <name evidence="10" type="ORF">GM415_02670</name>
</gene>
<feature type="domain" description="GGDEF" evidence="9">
    <location>
        <begin position="349"/>
        <end position="473"/>
    </location>
</feature>
<dbReference type="SUPFAM" id="SSF103190">
    <property type="entry name" value="Sensory domain-like"/>
    <property type="match status" value="1"/>
</dbReference>
<dbReference type="PROSITE" id="PS50887">
    <property type="entry name" value="GGDEF"/>
    <property type="match status" value="1"/>
</dbReference>
<dbReference type="PANTHER" id="PTHR45138:SF9">
    <property type="entry name" value="DIGUANYLATE CYCLASE DGCM-RELATED"/>
    <property type="match status" value="1"/>
</dbReference>
<name>A0A6I6JN00_9BACT</name>
<dbReference type="RefSeq" id="WP_158946286.1">
    <property type="nucleotide sequence ID" value="NZ_CP046400.1"/>
</dbReference>
<dbReference type="InterPro" id="IPR000160">
    <property type="entry name" value="GGDEF_dom"/>
</dbReference>
<dbReference type="CDD" id="cd12912">
    <property type="entry name" value="PDC2_MCP_like"/>
    <property type="match status" value="1"/>
</dbReference>
<accession>A0A6I6JN00</accession>
<evidence type="ECO:0000256" key="1">
    <source>
        <dbReference type="ARBA" id="ARBA00004651"/>
    </source>
</evidence>
<reference evidence="10 11" key="1">
    <citation type="submission" date="2019-11" db="EMBL/GenBank/DDBJ databases">
        <authorList>
            <person name="Zheng R.K."/>
            <person name="Sun C.M."/>
        </authorList>
    </citation>
    <scope>NUCLEOTIDE SEQUENCE [LARGE SCALE GENOMIC DNA]</scope>
    <source>
        <strain evidence="10 11">SRB007</strain>
    </source>
</reference>
<dbReference type="GO" id="GO:0052621">
    <property type="term" value="F:diguanylate cyclase activity"/>
    <property type="evidence" value="ECO:0007669"/>
    <property type="project" value="UniProtKB-EC"/>
</dbReference>
<dbReference type="Pfam" id="PF02743">
    <property type="entry name" value="dCache_1"/>
    <property type="match status" value="1"/>
</dbReference>
<comment type="subcellular location">
    <subcellularLocation>
        <location evidence="1">Cell membrane</location>
        <topology evidence="1">Multi-pass membrane protein</topology>
    </subcellularLocation>
</comment>
<dbReference type="InterPro" id="IPR043128">
    <property type="entry name" value="Rev_trsase/Diguanyl_cyclase"/>
</dbReference>
<evidence type="ECO:0000313" key="11">
    <source>
        <dbReference type="Proteomes" id="UP000428328"/>
    </source>
</evidence>
<dbReference type="Gene3D" id="3.30.70.270">
    <property type="match status" value="1"/>
</dbReference>
<sequence>MSIKARLLTALSVILVAAFVTSSLINYYVTRRAVRAELLTSSLPLTGKNIYSEIHSAMMRPILVSSSMASDTFLQDWALKGENVDEITKYLSEIQTKYGFLTAFFVSSTTDRYFYQNGVLKKVGPRDPHDVWYYSFVRTNREYRLDVDTNEAEQGKLTIFINYRVEDSNGRLLGVTGVGVSMDRATAMLAQAKRQYHRNVYLVDRDGLVQVDSDKSRIRKTYITMEDGIRDVAASILIPREDAANFEYEHDGRRILLSTSYIPEFSWHLIVEQDEGEALVTARSNLARSLIIGLASSILIIIVCMITVNHFQKRLERMAKTDPLTGAANRHAMEERFELSSYRAGRYGETFSVILLDLDDFKAINDRHGHLEGDRVLRDVARTIRDTIRPGDLLARWGGDEFLILMDGAPSDAEALAERVREALTSPSMETPVAFSCGIAGYRNGDGIDVLTQRADRALYLAKADGGGNTQAE</sequence>
<evidence type="ECO:0000256" key="4">
    <source>
        <dbReference type="ARBA" id="ARBA00022692"/>
    </source>
</evidence>
<evidence type="ECO:0000256" key="7">
    <source>
        <dbReference type="ARBA" id="ARBA00034247"/>
    </source>
</evidence>
<evidence type="ECO:0000256" key="5">
    <source>
        <dbReference type="ARBA" id="ARBA00022989"/>
    </source>
</evidence>
<dbReference type="EMBL" id="CP046400">
    <property type="protein sequence ID" value="QGY39074.1"/>
    <property type="molecule type" value="Genomic_DNA"/>
</dbReference>
<dbReference type="CDD" id="cd01949">
    <property type="entry name" value="GGDEF"/>
    <property type="match status" value="1"/>
</dbReference>
<keyword evidence="4 8" id="KW-0812">Transmembrane</keyword>
<dbReference type="AlphaFoldDB" id="A0A6I6JN00"/>
<keyword evidence="3" id="KW-1003">Cell membrane</keyword>
<protein>
    <recommendedName>
        <fullName evidence="2">diguanylate cyclase</fullName>
        <ecNumber evidence="2">2.7.7.65</ecNumber>
    </recommendedName>
</protein>
<dbReference type="Pfam" id="PF00990">
    <property type="entry name" value="GGDEF"/>
    <property type="match status" value="1"/>
</dbReference>
<evidence type="ECO:0000256" key="3">
    <source>
        <dbReference type="ARBA" id="ARBA00022475"/>
    </source>
</evidence>
<dbReference type="FunFam" id="3.30.70.270:FF:000001">
    <property type="entry name" value="Diguanylate cyclase domain protein"/>
    <property type="match status" value="1"/>
</dbReference>
<proteinExistence type="predicted"/>
<keyword evidence="6 8" id="KW-0472">Membrane</keyword>
<dbReference type="SUPFAM" id="SSF55073">
    <property type="entry name" value="Nucleotide cyclase"/>
    <property type="match status" value="1"/>
</dbReference>
<evidence type="ECO:0000256" key="6">
    <source>
        <dbReference type="ARBA" id="ARBA00023136"/>
    </source>
</evidence>
<dbReference type="InterPro" id="IPR050469">
    <property type="entry name" value="Diguanylate_Cyclase"/>
</dbReference>
<dbReference type="Gene3D" id="3.30.450.20">
    <property type="entry name" value="PAS domain"/>
    <property type="match status" value="1"/>
</dbReference>
<evidence type="ECO:0000256" key="2">
    <source>
        <dbReference type="ARBA" id="ARBA00012528"/>
    </source>
</evidence>
<evidence type="ECO:0000313" key="10">
    <source>
        <dbReference type="EMBL" id="QGY39074.1"/>
    </source>
</evidence>
<dbReference type="CDD" id="cd18773">
    <property type="entry name" value="PDC1_HK_sensor"/>
    <property type="match status" value="1"/>
</dbReference>
<dbReference type="KEGG" id="psel:GM415_02670"/>
<dbReference type="Proteomes" id="UP000428328">
    <property type="component" value="Chromosome"/>
</dbReference>
<dbReference type="InterPro" id="IPR033479">
    <property type="entry name" value="dCache_1"/>
</dbReference>
<dbReference type="SMART" id="SM00267">
    <property type="entry name" value="GGDEF"/>
    <property type="match status" value="1"/>
</dbReference>
<evidence type="ECO:0000256" key="8">
    <source>
        <dbReference type="SAM" id="Phobius"/>
    </source>
</evidence>
<keyword evidence="5 8" id="KW-1133">Transmembrane helix</keyword>
<dbReference type="GO" id="GO:0005886">
    <property type="term" value="C:plasma membrane"/>
    <property type="evidence" value="ECO:0007669"/>
    <property type="project" value="UniProtKB-SubCell"/>
</dbReference>
<dbReference type="InterPro" id="IPR029787">
    <property type="entry name" value="Nucleotide_cyclase"/>
</dbReference>